<dbReference type="InParanoid" id="A0A1Y2EHE1"/>
<evidence type="ECO:0000259" key="7">
    <source>
        <dbReference type="Pfam" id="PF01284"/>
    </source>
</evidence>
<feature type="compositionally biased region" description="Polar residues" evidence="5">
    <location>
        <begin position="238"/>
        <end position="266"/>
    </location>
</feature>
<evidence type="ECO:0000313" key="9">
    <source>
        <dbReference type="Proteomes" id="UP000193689"/>
    </source>
</evidence>
<gene>
    <name evidence="8" type="ORF">BCR38DRAFT_319823</name>
</gene>
<feature type="transmembrane region" description="Helical" evidence="6">
    <location>
        <begin position="30"/>
        <end position="50"/>
    </location>
</feature>
<proteinExistence type="predicted"/>
<dbReference type="Pfam" id="PF01284">
    <property type="entry name" value="MARVEL"/>
    <property type="match status" value="1"/>
</dbReference>
<feature type="transmembrane region" description="Helical" evidence="6">
    <location>
        <begin position="86"/>
        <end position="107"/>
    </location>
</feature>
<evidence type="ECO:0000256" key="4">
    <source>
        <dbReference type="ARBA" id="ARBA00023136"/>
    </source>
</evidence>
<feature type="transmembrane region" description="Helical" evidence="6">
    <location>
        <begin position="56"/>
        <end position="74"/>
    </location>
</feature>
<dbReference type="PANTHER" id="PTHR37451">
    <property type="entry name" value="MARVEL DOMAIN"/>
    <property type="match status" value="1"/>
</dbReference>
<feature type="compositionally biased region" description="Low complexity" evidence="5">
    <location>
        <begin position="183"/>
        <end position="237"/>
    </location>
</feature>
<evidence type="ECO:0000256" key="2">
    <source>
        <dbReference type="ARBA" id="ARBA00022692"/>
    </source>
</evidence>
<dbReference type="STRING" id="1141098.A0A1Y2EHE1"/>
<sequence>MENHSKYSTHRPAGREHFPHYPKGFIAVRILQLIITVVCLGLCGYGVTFLVFSGDALMLFTAVATLISCIYHLVAEFGSPNLYNYWAVMALDIFLLIFWLISFALLASQIAPVFDSYTSCDAYDYCYSYSLTDAELIYAACLAGAAGLGGLEFVLFIVSLAIHSVGVHRHRKAGLHNTPVASTTAHKGAPAATAASAGGEKIQMQPQSQPYSQQTPGTSQAQGFPQHSAQSPSPSQQVYTAPQQQFYPQQVPSPLSAQQTGSSFQQ</sequence>
<keyword evidence="4 6" id="KW-0472">Membrane</keyword>
<feature type="region of interest" description="Disordered" evidence="5">
    <location>
        <begin position="179"/>
        <end position="266"/>
    </location>
</feature>
<keyword evidence="2 6" id="KW-0812">Transmembrane</keyword>
<evidence type="ECO:0000256" key="3">
    <source>
        <dbReference type="ARBA" id="ARBA00022989"/>
    </source>
</evidence>
<dbReference type="PANTHER" id="PTHR37451:SF4">
    <property type="entry name" value="MARVEL DOMAIN-CONTAINING PROTEIN"/>
    <property type="match status" value="1"/>
</dbReference>
<feature type="non-terminal residue" evidence="8">
    <location>
        <position position="266"/>
    </location>
</feature>
<evidence type="ECO:0000256" key="6">
    <source>
        <dbReference type="SAM" id="Phobius"/>
    </source>
</evidence>
<dbReference type="RefSeq" id="XP_040720155.1">
    <property type="nucleotide sequence ID" value="XM_040854756.1"/>
</dbReference>
<dbReference type="AlphaFoldDB" id="A0A1Y2EHE1"/>
<dbReference type="Proteomes" id="UP000193689">
    <property type="component" value="Unassembled WGS sequence"/>
</dbReference>
<dbReference type="GeneID" id="63770968"/>
<dbReference type="InterPro" id="IPR008253">
    <property type="entry name" value="Marvel"/>
</dbReference>
<feature type="domain" description="MARVEL" evidence="7">
    <location>
        <begin position="26"/>
        <end position="160"/>
    </location>
</feature>
<feature type="transmembrane region" description="Helical" evidence="6">
    <location>
        <begin position="137"/>
        <end position="162"/>
    </location>
</feature>
<evidence type="ECO:0000313" key="8">
    <source>
        <dbReference type="EMBL" id="ORY70205.1"/>
    </source>
</evidence>
<keyword evidence="9" id="KW-1185">Reference proteome</keyword>
<dbReference type="GO" id="GO:0016020">
    <property type="term" value="C:membrane"/>
    <property type="evidence" value="ECO:0007669"/>
    <property type="project" value="UniProtKB-SubCell"/>
</dbReference>
<organism evidence="8 9">
    <name type="scientific">Pseudomassariella vexata</name>
    <dbReference type="NCBI Taxonomy" id="1141098"/>
    <lineage>
        <taxon>Eukaryota</taxon>
        <taxon>Fungi</taxon>
        <taxon>Dikarya</taxon>
        <taxon>Ascomycota</taxon>
        <taxon>Pezizomycotina</taxon>
        <taxon>Sordariomycetes</taxon>
        <taxon>Xylariomycetidae</taxon>
        <taxon>Amphisphaeriales</taxon>
        <taxon>Pseudomassariaceae</taxon>
        <taxon>Pseudomassariella</taxon>
    </lineage>
</organism>
<evidence type="ECO:0000256" key="1">
    <source>
        <dbReference type="ARBA" id="ARBA00004141"/>
    </source>
</evidence>
<name>A0A1Y2EHE1_9PEZI</name>
<keyword evidence="3 6" id="KW-1133">Transmembrane helix</keyword>
<dbReference type="OrthoDB" id="5325022at2759"/>
<accession>A0A1Y2EHE1</accession>
<reference evidence="8 9" key="1">
    <citation type="submission" date="2016-07" db="EMBL/GenBank/DDBJ databases">
        <title>Pervasive Adenine N6-methylation of Active Genes in Fungi.</title>
        <authorList>
            <consortium name="DOE Joint Genome Institute"/>
            <person name="Mondo S.J."/>
            <person name="Dannebaum R.O."/>
            <person name="Kuo R.C."/>
            <person name="Labutti K."/>
            <person name="Haridas S."/>
            <person name="Kuo A."/>
            <person name="Salamov A."/>
            <person name="Ahrendt S.R."/>
            <person name="Lipzen A."/>
            <person name="Sullivan W."/>
            <person name="Andreopoulos W.B."/>
            <person name="Clum A."/>
            <person name="Lindquist E."/>
            <person name="Daum C."/>
            <person name="Ramamoorthy G.K."/>
            <person name="Gryganskyi A."/>
            <person name="Culley D."/>
            <person name="Magnuson J.K."/>
            <person name="James T.Y."/>
            <person name="O'Malley M.A."/>
            <person name="Stajich J.E."/>
            <person name="Spatafora J.W."/>
            <person name="Visel A."/>
            <person name="Grigoriev I.V."/>
        </authorList>
    </citation>
    <scope>NUCLEOTIDE SEQUENCE [LARGE SCALE GENOMIC DNA]</scope>
    <source>
        <strain evidence="8 9">CBS 129021</strain>
    </source>
</reference>
<dbReference type="EMBL" id="MCFJ01000002">
    <property type="protein sequence ID" value="ORY70205.1"/>
    <property type="molecule type" value="Genomic_DNA"/>
</dbReference>
<comment type="caution">
    <text evidence="8">The sequence shown here is derived from an EMBL/GenBank/DDBJ whole genome shotgun (WGS) entry which is preliminary data.</text>
</comment>
<protein>
    <recommendedName>
        <fullName evidence="7">MARVEL domain-containing protein</fullName>
    </recommendedName>
</protein>
<evidence type="ECO:0000256" key="5">
    <source>
        <dbReference type="SAM" id="MobiDB-lite"/>
    </source>
</evidence>
<comment type="subcellular location">
    <subcellularLocation>
        <location evidence="1">Membrane</location>
        <topology evidence="1">Multi-pass membrane protein</topology>
    </subcellularLocation>
</comment>